<organism evidence="1 2">
    <name type="scientific">Pedobacter montanisoli</name>
    <dbReference type="NCBI Taxonomy" id="2923277"/>
    <lineage>
        <taxon>Bacteria</taxon>
        <taxon>Pseudomonadati</taxon>
        <taxon>Bacteroidota</taxon>
        <taxon>Sphingobacteriia</taxon>
        <taxon>Sphingobacteriales</taxon>
        <taxon>Sphingobacteriaceae</taxon>
        <taxon>Pedobacter</taxon>
    </lineage>
</organism>
<proteinExistence type="predicted"/>
<reference evidence="1" key="1">
    <citation type="submission" date="2022-03" db="EMBL/GenBank/DDBJ databases">
        <authorList>
            <person name="Woo C.Y."/>
        </authorList>
    </citation>
    <scope>NUCLEOTIDE SEQUENCE</scope>
    <source>
        <strain evidence="1">CYS-01</strain>
    </source>
</reference>
<dbReference type="RefSeq" id="WP_243362463.1">
    <property type="nucleotide sequence ID" value="NZ_JALGBH010000002.1"/>
</dbReference>
<gene>
    <name evidence="1" type="ORF">MMF97_11405</name>
</gene>
<protein>
    <submittedName>
        <fullName evidence="1">Immunity 49 family protein</fullName>
    </submittedName>
</protein>
<comment type="caution">
    <text evidence="1">The sequence shown here is derived from an EMBL/GenBank/DDBJ whole genome shotgun (WGS) entry which is preliminary data.</text>
</comment>
<name>A0ABS9ZYE9_9SPHI</name>
<dbReference type="Pfam" id="PF15575">
    <property type="entry name" value="Imm49"/>
    <property type="match status" value="1"/>
</dbReference>
<sequence>MLSLKELYVEMLKNEHEALTRIYLPETDGIQSESDKRMLWYYNEIFALHSLFVENNIEKCKQYFYICGRLDEYLITNYNSRILDYGVNHFSYALLCDENSLIKSYAKLTHPWYAHTIKSGSLVHAMQCFINEDWQALEKDIATYERITSAQKGKINIPDLMYFKGMLQKDKLMIEEALLLLLKDHKKRNKHAGIAQTYISIPALGYAKLAWLKGIEVQVDHPLIPKELLPYRPLEKYEDKYDFLK</sequence>
<dbReference type="EMBL" id="JALGBH010000002">
    <property type="protein sequence ID" value="MCJ0743322.1"/>
    <property type="molecule type" value="Genomic_DNA"/>
</dbReference>
<keyword evidence="2" id="KW-1185">Reference proteome</keyword>
<accession>A0ABS9ZYE9</accession>
<evidence type="ECO:0000313" key="2">
    <source>
        <dbReference type="Proteomes" id="UP001165460"/>
    </source>
</evidence>
<dbReference type="InterPro" id="IPR029074">
    <property type="entry name" value="Imm49"/>
</dbReference>
<evidence type="ECO:0000313" key="1">
    <source>
        <dbReference type="EMBL" id="MCJ0743322.1"/>
    </source>
</evidence>
<dbReference type="Proteomes" id="UP001165460">
    <property type="component" value="Unassembled WGS sequence"/>
</dbReference>